<reference evidence="1 2" key="2">
    <citation type="journal article" date="2017" name="Genome Biol.">
        <title>New reference genome sequences of hot pepper reveal the massive evolution of plant disease-resistance genes by retroduplication.</title>
        <authorList>
            <person name="Kim S."/>
            <person name="Park J."/>
            <person name="Yeom S.I."/>
            <person name="Kim Y.M."/>
            <person name="Seo E."/>
            <person name="Kim K.T."/>
            <person name="Kim M.S."/>
            <person name="Lee J.M."/>
            <person name="Cheong K."/>
            <person name="Shin H.S."/>
            <person name="Kim S.B."/>
            <person name="Han K."/>
            <person name="Lee J."/>
            <person name="Park M."/>
            <person name="Lee H.A."/>
            <person name="Lee H.Y."/>
            <person name="Lee Y."/>
            <person name="Oh S."/>
            <person name="Lee J.H."/>
            <person name="Choi E."/>
            <person name="Choi E."/>
            <person name="Lee S.E."/>
            <person name="Jeon J."/>
            <person name="Kim H."/>
            <person name="Choi G."/>
            <person name="Song H."/>
            <person name="Lee J."/>
            <person name="Lee S.C."/>
            <person name="Kwon J.K."/>
            <person name="Lee H.Y."/>
            <person name="Koo N."/>
            <person name="Hong Y."/>
            <person name="Kim R.W."/>
            <person name="Kang W.H."/>
            <person name="Huh J.H."/>
            <person name="Kang B.C."/>
            <person name="Yang T.J."/>
            <person name="Lee Y.H."/>
            <person name="Bennetzen J.L."/>
            <person name="Choi D."/>
        </authorList>
    </citation>
    <scope>NUCLEOTIDE SEQUENCE [LARGE SCALE GENOMIC DNA]</scope>
    <source>
        <strain evidence="2">cv. CM334</strain>
    </source>
</reference>
<reference evidence="1 2" key="1">
    <citation type="journal article" date="2014" name="Nat. Genet.">
        <title>Genome sequence of the hot pepper provides insights into the evolution of pungency in Capsicum species.</title>
        <authorList>
            <person name="Kim S."/>
            <person name="Park M."/>
            <person name="Yeom S.I."/>
            <person name="Kim Y.M."/>
            <person name="Lee J.M."/>
            <person name="Lee H.A."/>
            <person name="Seo E."/>
            <person name="Choi J."/>
            <person name="Cheong K."/>
            <person name="Kim K.T."/>
            <person name="Jung K."/>
            <person name="Lee G.W."/>
            <person name="Oh S.K."/>
            <person name="Bae C."/>
            <person name="Kim S.B."/>
            <person name="Lee H.Y."/>
            <person name="Kim S.Y."/>
            <person name="Kim M.S."/>
            <person name="Kang B.C."/>
            <person name="Jo Y.D."/>
            <person name="Yang H.B."/>
            <person name="Jeong H.J."/>
            <person name="Kang W.H."/>
            <person name="Kwon J.K."/>
            <person name="Shin C."/>
            <person name="Lim J.Y."/>
            <person name="Park J.H."/>
            <person name="Huh J.H."/>
            <person name="Kim J.S."/>
            <person name="Kim B.D."/>
            <person name="Cohen O."/>
            <person name="Paran I."/>
            <person name="Suh M.C."/>
            <person name="Lee S.B."/>
            <person name="Kim Y.K."/>
            <person name="Shin Y."/>
            <person name="Noh S.J."/>
            <person name="Park J."/>
            <person name="Seo Y.S."/>
            <person name="Kwon S.Y."/>
            <person name="Kim H.A."/>
            <person name="Park J.M."/>
            <person name="Kim H.J."/>
            <person name="Choi S.B."/>
            <person name="Bosland P.W."/>
            <person name="Reeves G."/>
            <person name="Jo S.H."/>
            <person name="Lee B.W."/>
            <person name="Cho H.T."/>
            <person name="Choi H.S."/>
            <person name="Lee M.S."/>
            <person name="Yu Y."/>
            <person name="Do Choi Y."/>
            <person name="Park B.S."/>
            <person name="van Deynze A."/>
            <person name="Ashrafi H."/>
            <person name="Hill T."/>
            <person name="Kim W.T."/>
            <person name="Pai H.S."/>
            <person name="Ahn H.K."/>
            <person name="Yeam I."/>
            <person name="Giovannoni J.J."/>
            <person name="Rose J.K."/>
            <person name="Sorensen I."/>
            <person name="Lee S.J."/>
            <person name="Kim R.W."/>
            <person name="Choi I.Y."/>
            <person name="Choi B.S."/>
            <person name="Lim J.S."/>
            <person name="Lee Y.H."/>
            <person name="Choi D."/>
        </authorList>
    </citation>
    <scope>NUCLEOTIDE SEQUENCE [LARGE SCALE GENOMIC DNA]</scope>
    <source>
        <strain evidence="2">cv. CM334</strain>
    </source>
</reference>
<organism evidence="1 2">
    <name type="scientific">Capsicum annuum</name>
    <name type="common">Capsicum pepper</name>
    <dbReference type="NCBI Taxonomy" id="4072"/>
    <lineage>
        <taxon>Eukaryota</taxon>
        <taxon>Viridiplantae</taxon>
        <taxon>Streptophyta</taxon>
        <taxon>Embryophyta</taxon>
        <taxon>Tracheophyta</taxon>
        <taxon>Spermatophyta</taxon>
        <taxon>Magnoliopsida</taxon>
        <taxon>eudicotyledons</taxon>
        <taxon>Gunneridae</taxon>
        <taxon>Pentapetalae</taxon>
        <taxon>asterids</taxon>
        <taxon>lamiids</taxon>
        <taxon>Solanales</taxon>
        <taxon>Solanaceae</taxon>
        <taxon>Solanoideae</taxon>
        <taxon>Capsiceae</taxon>
        <taxon>Capsicum</taxon>
    </lineage>
</organism>
<dbReference type="SUPFAM" id="SSF63570">
    <property type="entry name" value="PABC (PABP) domain"/>
    <property type="match status" value="1"/>
</dbReference>
<dbReference type="EMBL" id="AYRZ02000002">
    <property type="protein sequence ID" value="PHT88990.1"/>
    <property type="molecule type" value="Genomic_DNA"/>
</dbReference>
<dbReference type="InterPro" id="IPR036053">
    <property type="entry name" value="PABP-dom"/>
</dbReference>
<protein>
    <submittedName>
        <fullName evidence="1">Uncharacterized protein</fullName>
    </submittedName>
</protein>
<proteinExistence type="predicted"/>
<sequence length="95" mass="10258">MDELILMDPTAGFGYQRQVVRGMRHGGGPMPNFFMPMVQQGQQSQRPGGRCSGMFSIPYDMGSMPVRDVGLTQPVLVGALSSALANASPKEQRTV</sequence>
<name>A0A2G3A468_CAPAN</name>
<evidence type="ECO:0000313" key="2">
    <source>
        <dbReference type="Proteomes" id="UP000222542"/>
    </source>
</evidence>
<gene>
    <name evidence="1" type="ORF">T459_04103</name>
</gene>
<dbReference type="Proteomes" id="UP000222542">
    <property type="component" value="Unassembled WGS sequence"/>
</dbReference>
<dbReference type="Gramene" id="PHT88990">
    <property type="protein sequence ID" value="PHT88990"/>
    <property type="gene ID" value="T459_04103"/>
</dbReference>
<dbReference type="AlphaFoldDB" id="A0A2G3A468"/>
<comment type="caution">
    <text evidence="1">The sequence shown here is derived from an EMBL/GenBank/DDBJ whole genome shotgun (WGS) entry which is preliminary data.</text>
</comment>
<keyword evidence="2" id="KW-1185">Reference proteome</keyword>
<dbReference type="GO" id="GO:0003723">
    <property type="term" value="F:RNA binding"/>
    <property type="evidence" value="ECO:0007669"/>
    <property type="project" value="InterPro"/>
</dbReference>
<evidence type="ECO:0000313" key="1">
    <source>
        <dbReference type="EMBL" id="PHT88990.1"/>
    </source>
</evidence>
<dbReference type="STRING" id="4072.A0A2G3A468"/>
<accession>A0A2G3A468</accession>